<dbReference type="PANTHER" id="PTHR31286:SF99">
    <property type="entry name" value="DUF4283 DOMAIN-CONTAINING PROTEIN"/>
    <property type="match status" value="1"/>
</dbReference>
<proteinExistence type="predicted"/>
<evidence type="ECO:0000256" key="1">
    <source>
        <dbReference type="SAM" id="MobiDB-lite"/>
    </source>
</evidence>
<evidence type="ECO:0000313" key="3">
    <source>
        <dbReference type="Proteomes" id="UP001151760"/>
    </source>
</evidence>
<evidence type="ECO:0000313" key="2">
    <source>
        <dbReference type="EMBL" id="GJT88102.1"/>
    </source>
</evidence>
<sequence length="354" mass="39579">MVKLHGVPVTAFSEDGLSAIATKLGTPLMLDSYTSDMCMQSWGRLSYGRAMIEVRADVELKDNIVAAMPKITREGYYTCNIRVEYEWKPPRCACCKVFGHIQEECPMNLGLGMAKNLKKPSQTPRGVLVGPKVGFKLAKEYRPVAKKPTANTSGIKKKGVEPTKEVSNSNPFDVLNSVVNDEELGTLVDDDGKPLKRVDYPGDHDSDDERDSFGNGDYDEDPYDDDMYEGQDLPDKLQDTCDSLDIRVRGLVECKASASNLKRIQVKDIVKEVEDYLKTYSSAGMDISWYVEGIRWGLRAVRGGNTLTILLPKYEVGKSSEPLAELFTKVWAGCFQEWTCIKYLVCLHRILDTS</sequence>
<feature type="compositionally biased region" description="Basic and acidic residues" evidence="1">
    <location>
        <begin position="190"/>
        <end position="204"/>
    </location>
</feature>
<reference evidence="2" key="2">
    <citation type="submission" date="2022-01" db="EMBL/GenBank/DDBJ databases">
        <authorList>
            <person name="Yamashiro T."/>
            <person name="Shiraishi A."/>
            <person name="Satake H."/>
            <person name="Nakayama K."/>
        </authorList>
    </citation>
    <scope>NUCLEOTIDE SEQUENCE</scope>
</reference>
<comment type="caution">
    <text evidence="2">The sequence shown here is derived from an EMBL/GenBank/DDBJ whole genome shotgun (WGS) entry which is preliminary data.</text>
</comment>
<name>A0ABQ5HLG9_9ASTR</name>
<dbReference type="InterPro" id="IPR040256">
    <property type="entry name" value="At4g02000-like"/>
</dbReference>
<gene>
    <name evidence="2" type="ORF">Tco_1069819</name>
</gene>
<organism evidence="2 3">
    <name type="scientific">Tanacetum coccineum</name>
    <dbReference type="NCBI Taxonomy" id="301880"/>
    <lineage>
        <taxon>Eukaryota</taxon>
        <taxon>Viridiplantae</taxon>
        <taxon>Streptophyta</taxon>
        <taxon>Embryophyta</taxon>
        <taxon>Tracheophyta</taxon>
        <taxon>Spermatophyta</taxon>
        <taxon>Magnoliopsida</taxon>
        <taxon>eudicotyledons</taxon>
        <taxon>Gunneridae</taxon>
        <taxon>Pentapetalae</taxon>
        <taxon>asterids</taxon>
        <taxon>campanulids</taxon>
        <taxon>Asterales</taxon>
        <taxon>Asteraceae</taxon>
        <taxon>Asteroideae</taxon>
        <taxon>Anthemideae</taxon>
        <taxon>Anthemidinae</taxon>
        <taxon>Tanacetum</taxon>
    </lineage>
</organism>
<accession>A0ABQ5HLG9</accession>
<feature type="compositionally biased region" description="Acidic residues" evidence="1">
    <location>
        <begin position="217"/>
        <end position="229"/>
    </location>
</feature>
<dbReference type="Proteomes" id="UP001151760">
    <property type="component" value="Unassembled WGS sequence"/>
</dbReference>
<dbReference type="PANTHER" id="PTHR31286">
    <property type="entry name" value="GLYCINE-RICH CELL WALL STRUCTURAL PROTEIN 1.8-LIKE"/>
    <property type="match status" value="1"/>
</dbReference>
<protein>
    <submittedName>
        <fullName evidence="2">Retrotransposon protein, putative, ty1-copia subclass</fullName>
    </submittedName>
</protein>
<keyword evidence="3" id="KW-1185">Reference proteome</keyword>
<feature type="region of interest" description="Disordered" evidence="1">
    <location>
        <begin position="146"/>
        <end position="234"/>
    </location>
</feature>
<dbReference type="EMBL" id="BQNB010019699">
    <property type="protein sequence ID" value="GJT88102.1"/>
    <property type="molecule type" value="Genomic_DNA"/>
</dbReference>
<reference evidence="2" key="1">
    <citation type="journal article" date="2022" name="Int. J. Mol. Sci.">
        <title>Draft Genome of Tanacetum Coccineum: Genomic Comparison of Closely Related Tanacetum-Family Plants.</title>
        <authorList>
            <person name="Yamashiro T."/>
            <person name="Shiraishi A."/>
            <person name="Nakayama K."/>
            <person name="Satake H."/>
        </authorList>
    </citation>
    <scope>NUCLEOTIDE SEQUENCE</scope>
</reference>